<gene>
    <name evidence="1" type="ORF">KI387_040434</name>
</gene>
<sequence>PSVVKEILEVQNLDSIRSLTRSLLQNGTHLSQGDEVGPFRLWTSYAIEINACGIIGTYIVDVVDPQP</sequence>
<accession>A0AA38C5S9</accession>
<proteinExistence type="predicted"/>
<dbReference type="AlphaFoldDB" id="A0AA38C5S9"/>
<keyword evidence="2" id="KW-1185">Reference proteome</keyword>
<dbReference type="Proteomes" id="UP000824469">
    <property type="component" value="Unassembled WGS sequence"/>
</dbReference>
<reference evidence="1 2" key="1">
    <citation type="journal article" date="2021" name="Nat. Plants">
        <title>The Taxus genome provides insights into paclitaxel biosynthesis.</title>
        <authorList>
            <person name="Xiong X."/>
            <person name="Gou J."/>
            <person name="Liao Q."/>
            <person name="Li Y."/>
            <person name="Zhou Q."/>
            <person name="Bi G."/>
            <person name="Li C."/>
            <person name="Du R."/>
            <person name="Wang X."/>
            <person name="Sun T."/>
            <person name="Guo L."/>
            <person name="Liang H."/>
            <person name="Lu P."/>
            <person name="Wu Y."/>
            <person name="Zhang Z."/>
            <person name="Ro D.K."/>
            <person name="Shang Y."/>
            <person name="Huang S."/>
            <person name="Yan J."/>
        </authorList>
    </citation>
    <scope>NUCLEOTIDE SEQUENCE [LARGE SCALE GENOMIC DNA]</scope>
    <source>
        <strain evidence="1">Ta-2019</strain>
    </source>
</reference>
<dbReference type="EMBL" id="JAHRHJ020000185">
    <property type="protein sequence ID" value="KAH9294362.1"/>
    <property type="molecule type" value="Genomic_DNA"/>
</dbReference>
<protein>
    <submittedName>
        <fullName evidence="1">Uncharacterized protein</fullName>
    </submittedName>
</protein>
<name>A0AA38C5S9_TAXCH</name>
<evidence type="ECO:0000313" key="2">
    <source>
        <dbReference type="Proteomes" id="UP000824469"/>
    </source>
</evidence>
<comment type="caution">
    <text evidence="1">The sequence shown here is derived from an EMBL/GenBank/DDBJ whole genome shotgun (WGS) entry which is preliminary data.</text>
</comment>
<organism evidence="1 2">
    <name type="scientific">Taxus chinensis</name>
    <name type="common">Chinese yew</name>
    <name type="synonym">Taxus wallichiana var. chinensis</name>
    <dbReference type="NCBI Taxonomy" id="29808"/>
    <lineage>
        <taxon>Eukaryota</taxon>
        <taxon>Viridiplantae</taxon>
        <taxon>Streptophyta</taxon>
        <taxon>Embryophyta</taxon>
        <taxon>Tracheophyta</taxon>
        <taxon>Spermatophyta</taxon>
        <taxon>Pinopsida</taxon>
        <taxon>Pinidae</taxon>
        <taxon>Conifers II</taxon>
        <taxon>Cupressales</taxon>
        <taxon>Taxaceae</taxon>
        <taxon>Taxus</taxon>
    </lineage>
</organism>
<feature type="non-terminal residue" evidence="1">
    <location>
        <position position="67"/>
    </location>
</feature>
<evidence type="ECO:0000313" key="1">
    <source>
        <dbReference type="EMBL" id="KAH9294362.1"/>
    </source>
</evidence>
<feature type="non-terminal residue" evidence="1">
    <location>
        <position position="1"/>
    </location>
</feature>